<sequence length="186" mass="20354">MNKLAIISDIHGSSTGLERALEQADREGAKRILLLGDLLYHGPRNPLPDGYDPQQVANLLNARKAQIDLAVRGNCDAEVDQMMIEFSIMGEYAVLLQGSRKVFVTHGHHHHMDHLPDLLAGDVFMQGHTHIPVAETRSGIHLFNPGSVSLPKGGYPPSYGLLDEQGLLVKGLDGSELLRLDLNRAD</sequence>
<evidence type="ECO:0000256" key="1">
    <source>
        <dbReference type="ARBA" id="ARBA00008950"/>
    </source>
</evidence>
<evidence type="ECO:0000256" key="2">
    <source>
        <dbReference type="RuleBase" id="RU362039"/>
    </source>
</evidence>
<dbReference type="InterPro" id="IPR029052">
    <property type="entry name" value="Metallo-depent_PP-like"/>
</dbReference>
<comment type="similarity">
    <text evidence="1 2">Belongs to the metallophosphoesterase superfamily. YfcE family.</text>
</comment>
<dbReference type="NCBIfam" id="TIGR00040">
    <property type="entry name" value="yfcE"/>
    <property type="match status" value="1"/>
</dbReference>
<protein>
    <recommendedName>
        <fullName evidence="2">Phosphoesterase</fullName>
        <ecNumber evidence="2">3.1.4.-</ecNumber>
    </recommendedName>
</protein>
<dbReference type="Proteomes" id="UP000605427">
    <property type="component" value="Unassembled WGS sequence"/>
</dbReference>
<dbReference type="NCBIfam" id="NF006988">
    <property type="entry name" value="PRK09453.1"/>
    <property type="match status" value="1"/>
</dbReference>
<dbReference type="Gene3D" id="3.60.21.10">
    <property type="match status" value="1"/>
</dbReference>
<proteinExistence type="inferred from homology"/>
<name>A0ABQ1ZPP5_9BACL</name>
<comment type="cofactor">
    <cofactor evidence="2">
        <name>a divalent metal cation</name>
        <dbReference type="ChEBI" id="CHEBI:60240"/>
    </cofactor>
</comment>
<evidence type="ECO:0000313" key="5">
    <source>
        <dbReference type="Proteomes" id="UP000605427"/>
    </source>
</evidence>
<dbReference type="RefSeq" id="WP_172247019.1">
    <property type="nucleotide sequence ID" value="NZ_BMDD01000001.1"/>
</dbReference>
<dbReference type="SUPFAM" id="SSF56300">
    <property type="entry name" value="Metallo-dependent phosphatases"/>
    <property type="match status" value="1"/>
</dbReference>
<dbReference type="EMBL" id="BMDD01000001">
    <property type="protein sequence ID" value="GGH73731.1"/>
    <property type="molecule type" value="Genomic_DNA"/>
</dbReference>
<feature type="domain" description="Calcineurin-like phosphoesterase" evidence="3">
    <location>
        <begin position="3"/>
        <end position="164"/>
    </location>
</feature>
<dbReference type="InterPro" id="IPR041802">
    <property type="entry name" value="MPP_YfcE"/>
</dbReference>
<dbReference type="Pfam" id="PF12850">
    <property type="entry name" value="Metallophos_2"/>
    <property type="match status" value="1"/>
</dbReference>
<evidence type="ECO:0000313" key="4">
    <source>
        <dbReference type="EMBL" id="GGH73731.1"/>
    </source>
</evidence>
<evidence type="ECO:0000259" key="3">
    <source>
        <dbReference type="Pfam" id="PF12850"/>
    </source>
</evidence>
<dbReference type="EC" id="3.1.4.-" evidence="2"/>
<dbReference type="InterPro" id="IPR000979">
    <property type="entry name" value="Phosphodiesterase_MJ0936/Vps29"/>
</dbReference>
<keyword evidence="5" id="KW-1185">Reference proteome</keyword>
<dbReference type="PANTHER" id="PTHR11124">
    <property type="entry name" value="VACUOLAR SORTING PROTEIN VPS29"/>
    <property type="match status" value="1"/>
</dbReference>
<organism evidence="4 5">
    <name type="scientific">Saccharibacillus endophyticus</name>
    <dbReference type="NCBI Taxonomy" id="2060666"/>
    <lineage>
        <taxon>Bacteria</taxon>
        <taxon>Bacillati</taxon>
        <taxon>Bacillota</taxon>
        <taxon>Bacilli</taxon>
        <taxon>Bacillales</taxon>
        <taxon>Paenibacillaceae</taxon>
        <taxon>Saccharibacillus</taxon>
    </lineage>
</organism>
<dbReference type="CDD" id="cd00841">
    <property type="entry name" value="MPP_YfcE"/>
    <property type="match status" value="1"/>
</dbReference>
<keyword evidence="2" id="KW-0479">Metal-binding</keyword>
<gene>
    <name evidence="4" type="ORF">GCM10007362_13120</name>
</gene>
<reference evidence="5" key="1">
    <citation type="journal article" date="2019" name="Int. J. Syst. Evol. Microbiol.">
        <title>The Global Catalogue of Microorganisms (GCM) 10K type strain sequencing project: providing services to taxonomists for standard genome sequencing and annotation.</title>
        <authorList>
            <consortium name="The Broad Institute Genomics Platform"/>
            <consortium name="The Broad Institute Genome Sequencing Center for Infectious Disease"/>
            <person name="Wu L."/>
            <person name="Ma J."/>
        </authorList>
    </citation>
    <scope>NUCLEOTIDE SEQUENCE [LARGE SCALE GENOMIC DNA]</scope>
    <source>
        <strain evidence="5">CCM 8702</strain>
    </source>
</reference>
<comment type="caution">
    <text evidence="4">The sequence shown here is derived from an EMBL/GenBank/DDBJ whole genome shotgun (WGS) entry which is preliminary data.</text>
</comment>
<dbReference type="InterPro" id="IPR024654">
    <property type="entry name" value="Calcineurin-like_PHP_lpxH"/>
</dbReference>
<accession>A0ABQ1ZPP5</accession>